<feature type="transmembrane region" description="Helical" evidence="10">
    <location>
        <begin position="243"/>
        <end position="262"/>
    </location>
</feature>
<evidence type="ECO:0000256" key="8">
    <source>
        <dbReference type="ARBA" id="ARBA00023047"/>
    </source>
</evidence>
<comment type="subcellular location">
    <subcellularLocation>
        <location evidence="1">Cell membrane</location>
        <topology evidence="1">Multi-pass membrane protein</topology>
    </subcellularLocation>
</comment>
<dbReference type="InterPro" id="IPR013525">
    <property type="entry name" value="ABC2_TM"/>
</dbReference>
<keyword evidence="13" id="KW-1185">Reference proteome</keyword>
<evidence type="ECO:0000256" key="4">
    <source>
        <dbReference type="ARBA" id="ARBA00022475"/>
    </source>
</evidence>
<evidence type="ECO:0000313" key="13">
    <source>
        <dbReference type="Proteomes" id="UP000184932"/>
    </source>
</evidence>
<evidence type="ECO:0000256" key="2">
    <source>
        <dbReference type="ARBA" id="ARBA00007783"/>
    </source>
</evidence>
<dbReference type="GO" id="GO:0015774">
    <property type="term" value="P:polysaccharide transport"/>
    <property type="evidence" value="ECO:0007669"/>
    <property type="project" value="UniProtKB-KW"/>
</dbReference>
<feature type="transmembrane region" description="Helical" evidence="10">
    <location>
        <begin position="132"/>
        <end position="152"/>
    </location>
</feature>
<evidence type="ECO:0000313" key="12">
    <source>
        <dbReference type="EMBL" id="SIO21106.1"/>
    </source>
</evidence>
<evidence type="ECO:0000256" key="6">
    <source>
        <dbReference type="ARBA" id="ARBA00022692"/>
    </source>
</evidence>
<dbReference type="EMBL" id="FSRL01000001">
    <property type="protein sequence ID" value="SIO21106.1"/>
    <property type="molecule type" value="Genomic_DNA"/>
</dbReference>
<evidence type="ECO:0000256" key="1">
    <source>
        <dbReference type="ARBA" id="ARBA00004651"/>
    </source>
</evidence>
<feature type="transmembrane region" description="Helical" evidence="10">
    <location>
        <begin position="159"/>
        <end position="182"/>
    </location>
</feature>
<sequence length="273" mass="30192">MPDDISLTPAQPRPLLRPARFRTGRALAALFIREMSTTYGRNAMGYAWAVLEPVAGIALLSLVFSLAFRAPSLGTNFPLFYASGLLPFLAYLDISQKVALSLRFSRQLLYYPGVTYTDALGARFLLNAVTQLLVAMILLSGIILAFDLAVILDIPHLALGFALATWLALGVGTLNCYLLSSYPAWERTWAILNRPLFIVSCVFFVFDDVPQPYQGWLWFNPLIHCIGLLRAGIYATYDAGYVSLGYVIACGGVPLALGLLFLRRHHRDIIERG</sequence>
<evidence type="ECO:0000256" key="3">
    <source>
        <dbReference type="ARBA" id="ARBA00022448"/>
    </source>
</evidence>
<dbReference type="RefSeq" id="WP_074257422.1">
    <property type="nucleotide sequence ID" value="NZ_FSRL01000001.1"/>
</dbReference>
<dbReference type="PANTHER" id="PTHR30413:SF10">
    <property type="entry name" value="CAPSULE POLYSACCHARIDE EXPORT INNER-MEMBRANE PROTEIN CTRC"/>
    <property type="match status" value="1"/>
</dbReference>
<keyword evidence="3" id="KW-0813">Transport</keyword>
<feature type="transmembrane region" description="Helical" evidence="10">
    <location>
        <begin position="43"/>
        <end position="67"/>
    </location>
</feature>
<feature type="domain" description="ABC-2 type transporter transmembrane" evidence="11">
    <location>
        <begin position="27"/>
        <end position="234"/>
    </location>
</feature>
<keyword evidence="9 10" id="KW-0472">Membrane</keyword>
<dbReference type="OrthoDB" id="8479094at2"/>
<dbReference type="AlphaFoldDB" id="A0A1N6HMZ2"/>
<dbReference type="GO" id="GO:0015920">
    <property type="term" value="P:lipopolysaccharide transport"/>
    <property type="evidence" value="ECO:0007669"/>
    <property type="project" value="TreeGrafter"/>
</dbReference>
<reference evidence="13" key="1">
    <citation type="submission" date="2016-11" db="EMBL/GenBank/DDBJ databases">
        <authorList>
            <person name="Varghese N."/>
            <person name="Submissions S."/>
        </authorList>
    </citation>
    <scope>NUCLEOTIDE SEQUENCE [LARGE SCALE GENOMIC DNA]</scope>
    <source>
        <strain evidence="13">DSM 29440</strain>
    </source>
</reference>
<dbReference type="PRINTS" id="PR00164">
    <property type="entry name" value="ABC2TRNSPORT"/>
</dbReference>
<evidence type="ECO:0000256" key="7">
    <source>
        <dbReference type="ARBA" id="ARBA00022989"/>
    </source>
</evidence>
<comment type="similarity">
    <text evidence="2">Belongs to the ABC-2 integral membrane protein family.</text>
</comment>
<dbReference type="PANTHER" id="PTHR30413">
    <property type="entry name" value="INNER MEMBRANE TRANSPORT PERMEASE"/>
    <property type="match status" value="1"/>
</dbReference>
<accession>A0A1N6HMZ2</accession>
<evidence type="ECO:0000256" key="5">
    <source>
        <dbReference type="ARBA" id="ARBA00022597"/>
    </source>
</evidence>
<gene>
    <name evidence="12" type="ORF">SAMN05444002_3528</name>
</gene>
<dbReference type="STRING" id="1217970.SAMN05444002_3528"/>
<name>A0A1N6HMZ2_9RHOB</name>
<dbReference type="Proteomes" id="UP000184932">
    <property type="component" value="Unassembled WGS sequence"/>
</dbReference>
<feature type="transmembrane region" description="Helical" evidence="10">
    <location>
        <begin position="79"/>
        <end position="96"/>
    </location>
</feature>
<proteinExistence type="inferred from homology"/>
<keyword evidence="5" id="KW-0762">Sugar transport</keyword>
<dbReference type="InterPro" id="IPR000412">
    <property type="entry name" value="ABC_2_transport"/>
</dbReference>
<dbReference type="Pfam" id="PF01061">
    <property type="entry name" value="ABC2_membrane"/>
    <property type="match status" value="1"/>
</dbReference>
<dbReference type="GO" id="GO:0140359">
    <property type="term" value="F:ABC-type transporter activity"/>
    <property type="evidence" value="ECO:0007669"/>
    <property type="project" value="InterPro"/>
</dbReference>
<evidence type="ECO:0000256" key="10">
    <source>
        <dbReference type="SAM" id="Phobius"/>
    </source>
</evidence>
<keyword evidence="7 10" id="KW-1133">Transmembrane helix</keyword>
<feature type="transmembrane region" description="Helical" evidence="10">
    <location>
        <begin position="188"/>
        <end position="206"/>
    </location>
</feature>
<evidence type="ECO:0000259" key="11">
    <source>
        <dbReference type="Pfam" id="PF01061"/>
    </source>
</evidence>
<dbReference type="GO" id="GO:0043190">
    <property type="term" value="C:ATP-binding cassette (ABC) transporter complex"/>
    <property type="evidence" value="ECO:0007669"/>
    <property type="project" value="InterPro"/>
</dbReference>
<protein>
    <submittedName>
        <fullName evidence="12">Capsular polysaccharide transport system permease protein</fullName>
    </submittedName>
</protein>
<organism evidence="12 13">
    <name type="scientific">Vannielia litorea</name>
    <dbReference type="NCBI Taxonomy" id="1217970"/>
    <lineage>
        <taxon>Bacteria</taxon>
        <taxon>Pseudomonadati</taxon>
        <taxon>Pseudomonadota</taxon>
        <taxon>Alphaproteobacteria</taxon>
        <taxon>Rhodobacterales</taxon>
        <taxon>Paracoccaceae</taxon>
        <taxon>Vannielia</taxon>
    </lineage>
</organism>
<keyword evidence="4" id="KW-1003">Cell membrane</keyword>
<keyword evidence="8" id="KW-0625">Polysaccharide transport</keyword>
<keyword evidence="6 10" id="KW-0812">Transmembrane</keyword>
<evidence type="ECO:0000256" key="9">
    <source>
        <dbReference type="ARBA" id="ARBA00023136"/>
    </source>
</evidence>